<name>A0A5J9USH5_9POAL</name>
<comment type="caution">
    <text evidence="2">The sequence shown here is derived from an EMBL/GenBank/DDBJ whole genome shotgun (WGS) entry which is preliminary data.</text>
</comment>
<organism evidence="2 3">
    <name type="scientific">Eragrostis curvula</name>
    <name type="common">weeping love grass</name>
    <dbReference type="NCBI Taxonomy" id="38414"/>
    <lineage>
        <taxon>Eukaryota</taxon>
        <taxon>Viridiplantae</taxon>
        <taxon>Streptophyta</taxon>
        <taxon>Embryophyta</taxon>
        <taxon>Tracheophyta</taxon>
        <taxon>Spermatophyta</taxon>
        <taxon>Magnoliopsida</taxon>
        <taxon>Liliopsida</taxon>
        <taxon>Poales</taxon>
        <taxon>Poaceae</taxon>
        <taxon>PACMAD clade</taxon>
        <taxon>Chloridoideae</taxon>
        <taxon>Eragrostideae</taxon>
        <taxon>Eragrostidinae</taxon>
        <taxon>Eragrostis</taxon>
    </lineage>
</organism>
<dbReference type="EMBL" id="RWGY01000013">
    <property type="protein sequence ID" value="TVU26334.1"/>
    <property type="molecule type" value="Genomic_DNA"/>
</dbReference>
<dbReference type="Proteomes" id="UP000324897">
    <property type="component" value="Chromosome 2"/>
</dbReference>
<dbReference type="OrthoDB" id="1933116at2759"/>
<evidence type="ECO:0000313" key="2">
    <source>
        <dbReference type="EMBL" id="TVU26334.1"/>
    </source>
</evidence>
<feature type="non-terminal residue" evidence="2">
    <location>
        <position position="193"/>
    </location>
</feature>
<sequence length="193" mass="21933">MQLCPLVCFSSFSVLPFCETRASDPLARQQAAAHSPTNAVHLGFALRAGTRARLTAIHRRAGLRIEGSQRVRRNAAEQEGVRGAGTRPHQRAPRRSSPPRAIVPAGTCVLARRWRDLWKSMPLLRITGVHRVRPIKRFMDHLLLLHDRSNLDVCLLEFVGDSTDGGDYVKLWIRHALLWIQWMNHNKNEPEMN</sequence>
<accession>A0A5J9USH5</accession>
<dbReference type="AlphaFoldDB" id="A0A5J9USH5"/>
<evidence type="ECO:0008006" key="4">
    <source>
        <dbReference type="Google" id="ProtNLM"/>
    </source>
</evidence>
<keyword evidence="3" id="KW-1185">Reference proteome</keyword>
<feature type="region of interest" description="Disordered" evidence="1">
    <location>
        <begin position="68"/>
        <end position="100"/>
    </location>
</feature>
<evidence type="ECO:0000256" key="1">
    <source>
        <dbReference type="SAM" id="MobiDB-lite"/>
    </source>
</evidence>
<dbReference type="Gramene" id="TVU26334">
    <property type="protein sequence ID" value="TVU26334"/>
    <property type="gene ID" value="EJB05_28874"/>
</dbReference>
<gene>
    <name evidence="2" type="ORF">EJB05_28874</name>
</gene>
<reference evidence="2 3" key="1">
    <citation type="journal article" date="2019" name="Sci. Rep.">
        <title>A high-quality genome of Eragrostis curvula grass provides insights into Poaceae evolution and supports new strategies to enhance forage quality.</title>
        <authorList>
            <person name="Carballo J."/>
            <person name="Santos B.A.C.M."/>
            <person name="Zappacosta D."/>
            <person name="Garbus I."/>
            <person name="Selva J.P."/>
            <person name="Gallo C.A."/>
            <person name="Diaz A."/>
            <person name="Albertini E."/>
            <person name="Caccamo M."/>
            <person name="Echenique V."/>
        </authorList>
    </citation>
    <scope>NUCLEOTIDE SEQUENCE [LARGE SCALE GENOMIC DNA]</scope>
    <source>
        <strain evidence="3">cv. Victoria</strain>
        <tissue evidence="2">Leaf</tissue>
    </source>
</reference>
<dbReference type="PANTHER" id="PTHR34223:SF88">
    <property type="entry name" value="OS11G0200950 PROTEIN"/>
    <property type="match status" value="1"/>
</dbReference>
<protein>
    <recommendedName>
        <fullName evidence="4">FBD domain-containing protein</fullName>
    </recommendedName>
</protein>
<dbReference type="PANTHER" id="PTHR34223">
    <property type="entry name" value="OS11G0201299 PROTEIN"/>
    <property type="match status" value="1"/>
</dbReference>
<evidence type="ECO:0000313" key="3">
    <source>
        <dbReference type="Proteomes" id="UP000324897"/>
    </source>
</evidence>
<proteinExistence type="predicted"/>
<dbReference type="InterPro" id="IPR053197">
    <property type="entry name" value="F-box_SCFL_complex_component"/>
</dbReference>